<dbReference type="AlphaFoldDB" id="A0A2M9HQC0"/>
<dbReference type="Proteomes" id="UP000228755">
    <property type="component" value="Unassembled WGS sequence"/>
</dbReference>
<gene>
    <name evidence="3" type="ORF">CUU80_06745</name>
</gene>
<dbReference type="EMBL" id="PGLQ01000003">
    <property type="protein sequence ID" value="PJM79030.1"/>
    <property type="molecule type" value="Genomic_DNA"/>
</dbReference>
<evidence type="ECO:0000256" key="2">
    <source>
        <dbReference type="SAM" id="Phobius"/>
    </source>
</evidence>
<feature type="region of interest" description="Disordered" evidence="1">
    <location>
        <begin position="1"/>
        <end position="25"/>
    </location>
</feature>
<evidence type="ECO:0000256" key="1">
    <source>
        <dbReference type="SAM" id="MobiDB-lite"/>
    </source>
</evidence>
<keyword evidence="4" id="KW-1185">Reference proteome</keyword>
<feature type="transmembrane region" description="Helical" evidence="2">
    <location>
        <begin position="108"/>
        <end position="133"/>
    </location>
</feature>
<accession>A0A2M9HQC0</accession>
<proteinExistence type="predicted"/>
<keyword evidence="2" id="KW-0472">Membrane</keyword>
<evidence type="ECO:0000313" key="4">
    <source>
        <dbReference type="Proteomes" id="UP000228755"/>
    </source>
</evidence>
<feature type="compositionally biased region" description="Low complexity" evidence="1">
    <location>
        <begin position="61"/>
        <end position="71"/>
    </location>
</feature>
<feature type="compositionally biased region" description="Polar residues" evidence="1">
    <location>
        <begin position="44"/>
        <end position="60"/>
    </location>
</feature>
<keyword evidence="2" id="KW-0812">Transmembrane</keyword>
<feature type="compositionally biased region" description="Gly residues" evidence="1">
    <location>
        <begin position="151"/>
        <end position="171"/>
    </location>
</feature>
<protein>
    <recommendedName>
        <fullName evidence="5">Ethanolamine utilization protein EutL</fullName>
    </recommendedName>
</protein>
<feature type="region of interest" description="Disordered" evidence="1">
    <location>
        <begin position="138"/>
        <end position="223"/>
    </location>
</feature>
<feature type="compositionally biased region" description="Low complexity" evidence="1">
    <location>
        <begin position="139"/>
        <end position="150"/>
    </location>
</feature>
<reference evidence="3 4" key="1">
    <citation type="submission" date="2017-11" db="EMBL/GenBank/DDBJ databases">
        <title>Draft genome sequences of strains TRE 1, TRE D, TRE H and TRI 7, isolated from tamarins, belonging to four potential novel Bifidobacterium species.</title>
        <authorList>
            <person name="Mattarelli P."/>
            <person name="Modesto M."/>
            <person name="Bonetti A."/>
            <person name="Puglisi E."/>
            <person name="Morelli L."/>
        </authorList>
    </citation>
    <scope>NUCLEOTIDE SEQUENCE [LARGE SCALE GENOMIC DNA]</scope>
    <source>
        <strain evidence="4">TRED</strain>
    </source>
</reference>
<evidence type="ECO:0000313" key="3">
    <source>
        <dbReference type="EMBL" id="PJM79030.1"/>
    </source>
</evidence>
<name>A0A2M9HQC0_9BIFI</name>
<comment type="caution">
    <text evidence="3">The sequence shown here is derived from an EMBL/GenBank/DDBJ whole genome shotgun (WGS) entry which is preliminary data.</text>
</comment>
<evidence type="ECO:0008006" key="5">
    <source>
        <dbReference type="Google" id="ProtNLM"/>
    </source>
</evidence>
<feature type="region of interest" description="Disordered" evidence="1">
    <location>
        <begin position="44"/>
        <end position="97"/>
    </location>
</feature>
<dbReference type="RefSeq" id="WP_100496547.1">
    <property type="nucleotide sequence ID" value="NZ_PGLQ01000003.1"/>
</dbReference>
<keyword evidence="2" id="KW-1133">Transmembrane helix</keyword>
<organism evidence="3 4">
    <name type="scientific">Bifidobacterium scaligerum</name>
    <dbReference type="NCBI Taxonomy" id="2052656"/>
    <lineage>
        <taxon>Bacteria</taxon>
        <taxon>Bacillati</taxon>
        <taxon>Actinomycetota</taxon>
        <taxon>Actinomycetes</taxon>
        <taxon>Bifidobacteriales</taxon>
        <taxon>Bifidobacteriaceae</taxon>
        <taxon>Bifidobacterium</taxon>
    </lineage>
</organism>
<feature type="compositionally biased region" description="Low complexity" evidence="1">
    <location>
        <begin position="189"/>
        <end position="223"/>
    </location>
</feature>
<sequence length="223" mass="21210">MSNNDTTNVFPQPTTDQQKASEAATTALPTTGANAETAFASTTQNGYTQTSNGYTGQNANTGNPAWTAPTGPATPVPPAHNAAFGTSHIPDAPHGPEAAARTFSGKAIALLVGISLACGLVGGLGGGVLYGAIAGNGGSSSQQQMQMPGGSSQGGQSGQGGMGGGQGGNSQNGGAPSLPGSDNQESDGDSSGSNSGNSGSSSGSTSGSADSSSQQNASGTIAS</sequence>